<keyword evidence="3" id="KW-1185">Reference proteome</keyword>
<dbReference type="Pfam" id="PF04149">
    <property type="entry name" value="DUF397"/>
    <property type="match status" value="1"/>
</dbReference>
<sequence>MMYDGINLNELSYEKSRYSGNGGSCVIWSKALVESHGLMVVGDSKDPGGPKLVVPVAAWTGLWDAAAADEFSGA</sequence>
<dbReference type="EMBL" id="BAABIS010000001">
    <property type="protein sequence ID" value="GAA4832476.1"/>
    <property type="molecule type" value="Genomic_DNA"/>
</dbReference>
<feature type="domain" description="DUF397" evidence="1">
    <location>
        <begin position="13"/>
        <end position="66"/>
    </location>
</feature>
<name>A0ABP9D6U3_9ACTN</name>
<reference evidence="3" key="1">
    <citation type="journal article" date="2019" name="Int. J. Syst. Evol. Microbiol.">
        <title>The Global Catalogue of Microorganisms (GCM) 10K type strain sequencing project: providing services to taxonomists for standard genome sequencing and annotation.</title>
        <authorList>
            <consortium name="The Broad Institute Genomics Platform"/>
            <consortium name="The Broad Institute Genome Sequencing Center for Infectious Disease"/>
            <person name="Wu L."/>
            <person name="Ma J."/>
        </authorList>
    </citation>
    <scope>NUCLEOTIDE SEQUENCE [LARGE SCALE GENOMIC DNA]</scope>
    <source>
        <strain evidence="3">JCM 13006</strain>
    </source>
</reference>
<dbReference type="RefSeq" id="WP_345694961.1">
    <property type="nucleotide sequence ID" value="NZ_BAABIS010000001.1"/>
</dbReference>
<dbReference type="InterPro" id="IPR007278">
    <property type="entry name" value="DUF397"/>
</dbReference>
<gene>
    <name evidence="2" type="ORF">GCM10023235_03580</name>
</gene>
<evidence type="ECO:0000259" key="1">
    <source>
        <dbReference type="Pfam" id="PF04149"/>
    </source>
</evidence>
<evidence type="ECO:0000313" key="3">
    <source>
        <dbReference type="Proteomes" id="UP001501752"/>
    </source>
</evidence>
<accession>A0ABP9D6U3</accession>
<comment type="caution">
    <text evidence="2">The sequence shown here is derived from an EMBL/GenBank/DDBJ whole genome shotgun (WGS) entry which is preliminary data.</text>
</comment>
<organism evidence="2 3">
    <name type="scientific">Kitasatospora terrestris</name>
    <dbReference type="NCBI Taxonomy" id="258051"/>
    <lineage>
        <taxon>Bacteria</taxon>
        <taxon>Bacillati</taxon>
        <taxon>Actinomycetota</taxon>
        <taxon>Actinomycetes</taxon>
        <taxon>Kitasatosporales</taxon>
        <taxon>Streptomycetaceae</taxon>
        <taxon>Kitasatospora</taxon>
    </lineage>
</organism>
<dbReference type="Proteomes" id="UP001501752">
    <property type="component" value="Unassembled WGS sequence"/>
</dbReference>
<evidence type="ECO:0000313" key="2">
    <source>
        <dbReference type="EMBL" id="GAA4832476.1"/>
    </source>
</evidence>
<proteinExistence type="predicted"/>
<protein>
    <recommendedName>
        <fullName evidence="1">DUF397 domain-containing protein</fullName>
    </recommendedName>
</protein>